<evidence type="ECO:0000256" key="1">
    <source>
        <dbReference type="ARBA" id="ARBA00004123"/>
    </source>
</evidence>
<feature type="compositionally biased region" description="Basic and acidic residues" evidence="6">
    <location>
        <begin position="511"/>
        <end position="526"/>
    </location>
</feature>
<evidence type="ECO:0000256" key="4">
    <source>
        <dbReference type="ARBA" id="ARBA00023163"/>
    </source>
</evidence>
<dbReference type="PANTHER" id="PTHR15381">
    <property type="entry name" value="CHONDROITIN SULFATE PROTEOGLYCAN 5 -RELATED"/>
    <property type="match status" value="1"/>
</dbReference>
<feature type="compositionally biased region" description="Polar residues" evidence="6">
    <location>
        <begin position="767"/>
        <end position="787"/>
    </location>
</feature>
<dbReference type="InParanoid" id="A9V0K3"/>
<dbReference type="InterPro" id="IPR032450">
    <property type="entry name" value="SMARCC_N"/>
</dbReference>
<keyword evidence="2" id="KW-0156">Chromatin regulator</keyword>
<dbReference type="PANTHER" id="PTHR15381:SF1">
    <property type="entry name" value="CHONDROITIN SULFATE PROTEOGLYCAN 5"/>
    <property type="match status" value="1"/>
</dbReference>
<feature type="region of interest" description="Disordered" evidence="6">
    <location>
        <begin position="1005"/>
        <end position="1072"/>
    </location>
</feature>
<evidence type="ECO:0000259" key="9">
    <source>
        <dbReference type="PROSITE" id="PS52032"/>
    </source>
</evidence>
<feature type="compositionally biased region" description="Basic residues" evidence="6">
    <location>
        <begin position="396"/>
        <end position="411"/>
    </location>
</feature>
<feature type="domain" description="Chromo" evidence="9">
    <location>
        <begin position="94"/>
        <end position="391"/>
    </location>
</feature>
<feature type="compositionally biased region" description="Acidic residues" evidence="6">
    <location>
        <begin position="570"/>
        <end position="581"/>
    </location>
</feature>
<dbReference type="OMA" id="KGGTIMD"/>
<reference evidence="10 11" key="1">
    <citation type="journal article" date="2008" name="Nature">
        <title>The genome of the choanoflagellate Monosiga brevicollis and the origin of metazoans.</title>
        <authorList>
            <consortium name="JGI Sequencing"/>
            <person name="King N."/>
            <person name="Westbrook M.J."/>
            <person name="Young S.L."/>
            <person name="Kuo A."/>
            <person name="Abedin M."/>
            <person name="Chapman J."/>
            <person name="Fairclough S."/>
            <person name="Hellsten U."/>
            <person name="Isogai Y."/>
            <person name="Letunic I."/>
            <person name="Marr M."/>
            <person name="Pincus D."/>
            <person name="Putnam N."/>
            <person name="Rokas A."/>
            <person name="Wright K.J."/>
            <person name="Zuzow R."/>
            <person name="Dirks W."/>
            <person name="Good M."/>
            <person name="Goodstein D."/>
            <person name="Lemons D."/>
            <person name="Li W."/>
            <person name="Lyons J.B."/>
            <person name="Morris A."/>
            <person name="Nichols S."/>
            <person name="Richter D.J."/>
            <person name="Salamov A."/>
            <person name="Bork P."/>
            <person name="Lim W.A."/>
            <person name="Manning G."/>
            <person name="Miller W.T."/>
            <person name="McGinnis W."/>
            <person name="Shapiro H."/>
            <person name="Tjian R."/>
            <person name="Grigoriev I.V."/>
            <person name="Rokhsar D."/>
        </authorList>
    </citation>
    <scope>NUCLEOTIDE SEQUENCE [LARGE SCALE GENOMIC DNA]</scope>
    <source>
        <strain evidence="11">MX1 / ATCC 50154</strain>
    </source>
</reference>
<dbReference type="InterPro" id="IPR009057">
    <property type="entry name" value="Homeodomain-like_sf"/>
</dbReference>
<dbReference type="GO" id="GO:0016514">
    <property type="term" value="C:SWI/SNF complex"/>
    <property type="evidence" value="ECO:0000318"/>
    <property type="project" value="GO_Central"/>
</dbReference>
<keyword evidence="3" id="KW-0805">Transcription regulation</keyword>
<dbReference type="InterPro" id="IPR049898">
    <property type="entry name" value="MARR_BRCT_CHROMO"/>
</dbReference>
<dbReference type="InterPro" id="IPR036388">
    <property type="entry name" value="WH-like_DNA-bd_sf"/>
</dbReference>
<dbReference type="FunFam" id="1.10.10.60:FF:000014">
    <property type="entry name" value="SWI/SNF complex subunit SMARCC2 isoform C"/>
    <property type="match status" value="1"/>
</dbReference>
<dbReference type="SUPFAM" id="SSF46689">
    <property type="entry name" value="Homeodomain-like"/>
    <property type="match status" value="1"/>
</dbReference>
<dbReference type="RefSeq" id="XP_001746135.1">
    <property type="nucleotide sequence ID" value="XM_001746083.1"/>
</dbReference>
<evidence type="ECO:0000256" key="5">
    <source>
        <dbReference type="ARBA" id="ARBA00023242"/>
    </source>
</evidence>
<dbReference type="FunFam" id="1.10.10.10:FF:000020">
    <property type="entry name" value="SWI/SNF complex subunit SMARCC2 isoform c"/>
    <property type="match status" value="1"/>
</dbReference>
<feature type="compositionally biased region" description="Low complexity" evidence="6">
    <location>
        <begin position="1019"/>
        <end position="1064"/>
    </location>
</feature>
<dbReference type="SUPFAM" id="SSF52113">
    <property type="entry name" value="BRCT domain"/>
    <property type="match status" value="1"/>
</dbReference>
<dbReference type="GO" id="GO:0045893">
    <property type="term" value="P:positive regulation of DNA-templated transcription"/>
    <property type="evidence" value="ECO:0000318"/>
    <property type="project" value="GO_Central"/>
</dbReference>
<sequence length="1188" mass="131229">MYFVFASPHPLSLCATRKKERETEREKRERERKKENGQVCLCVCAREREREVGRGSRALSFSVCRRLCVGGEHCSSCVKWSAQTVGPLAAIMAEQTLRKPNGGPQASRFESSAEYEALKEVKAAVEKRYGKYNRDAGISNKALAKLISGIWSFQETYLGKASKDRAMLRLPGRFFQDYSADSPLVVIVGEALKFKADNNIRNIEWNHQRVNSNMDMMLAISNKLREEGLWPRPRIFLDSSISAPKQAHLAELAEARVHESNLHLFLAWSCTHSTCQKFQCTVTLNHKDATHIISQYPDKDPTEDDDEEYLRPVQERNGQMLAHWWYFPDSYDTWVPKSAVTGSVEPFQPRDTWVVTAWWLLHTEVYNEFMNEEDYEDTDYKMSTSKKRASQGNSRARQRSGKGTEKKKKRAASPVEDTPARKSKRDKRASTATATPEPAPEPVAEQPPPMLNAQPTGEKVMDVTQALGERERTTRGGPIVEVPDEPPRVVARRRRSRAAAAAEAEEQEHEEEARKAAQQAGDKKGLVETAVSTDDVVVQTREEAEDAANALAQAQEEAIHAKKQARELEEQMQTEDEEEQEHDATRLVEEQQHHIVIPAPAAWFDYHTIHEIEVRALPEFFNDKNPTKQPEVYMSYRNFMIDTYRLNPTQYLTVTACRRHLAGDVCAILRVHAFLEQWGLINYQVDIESRPTAMGPPSTAHFHVLAETPSGLRPIHASLLSAKSRTRARLIPTILNTTDTYPCVKQERAQKSEALLVTRALGVQSKPVASSPKSATDSASQPATSAVSEMDVDKTEAPSSTGGSALAASEKTGDDKAGASTDARGSTATGDISAMDTDADGETPGESQTKAQEGTSATIIKSEPQSKDDEASPSRTEFLLQRDIFPTVPEEGLPWTDEELLALLEAIDIYREDWLAVRDHVNNVCHAGQPKRTHDECLTAFVRLPIEDPFLKAQTSAAPEAVPFSSTANPLMMTLSFLATQIEPAVAAEAAKTALRTLGDRKLAETQARGAGRTEADEATASAPATSTSAASVASDATASEAPAAEAKARTASTSTGAGENETGGTEEEGLGVNGVQDVLKDAVPQADVEAATRAALQAAGGKALKLAKATERRMRFLAACLVETQLAKMEIKLRHFEELESQIELKQAAVQQERQALLQQRIKFEAEKRRQIEQLERGELSSNADLP</sequence>
<feature type="domain" description="SANT" evidence="8">
    <location>
        <begin position="890"/>
        <end position="949"/>
    </location>
</feature>
<dbReference type="GO" id="GO:0042393">
    <property type="term" value="F:histone binding"/>
    <property type="evidence" value="ECO:0000318"/>
    <property type="project" value="GO_Central"/>
</dbReference>
<dbReference type="Gene3D" id="1.10.10.60">
    <property type="entry name" value="Homeodomain-like"/>
    <property type="match status" value="1"/>
</dbReference>
<keyword evidence="5" id="KW-0539">Nucleus</keyword>
<protein>
    <recommendedName>
        <fullName evidence="12">SWIRM domain-containing protein</fullName>
    </recommendedName>
</protein>
<feature type="compositionally biased region" description="Pro residues" evidence="6">
    <location>
        <begin position="437"/>
        <end position="450"/>
    </location>
</feature>
<feature type="region of interest" description="Disordered" evidence="6">
    <location>
        <begin position="555"/>
        <end position="585"/>
    </location>
</feature>
<dbReference type="Pfam" id="PF04433">
    <property type="entry name" value="SWIRM"/>
    <property type="match status" value="1"/>
</dbReference>
<dbReference type="GO" id="GO:0006325">
    <property type="term" value="P:chromatin organization"/>
    <property type="evidence" value="ECO:0007669"/>
    <property type="project" value="UniProtKB-KW"/>
</dbReference>
<dbReference type="InterPro" id="IPR032451">
    <property type="entry name" value="SMARCC_C"/>
</dbReference>
<gene>
    <name evidence="10" type="ORF">MONBRDRAFT_32596</name>
</gene>
<dbReference type="AlphaFoldDB" id="A9V0K3"/>
<dbReference type="EMBL" id="CH991552">
    <property type="protein sequence ID" value="EDQ89030.1"/>
    <property type="molecule type" value="Genomic_DNA"/>
</dbReference>
<dbReference type="PROSITE" id="PS51293">
    <property type="entry name" value="SANT"/>
    <property type="match status" value="1"/>
</dbReference>
<organism evidence="10 11">
    <name type="scientific">Monosiga brevicollis</name>
    <name type="common">Choanoflagellate</name>
    <dbReference type="NCBI Taxonomy" id="81824"/>
    <lineage>
        <taxon>Eukaryota</taxon>
        <taxon>Choanoflagellata</taxon>
        <taxon>Craspedida</taxon>
        <taxon>Salpingoecidae</taxon>
        <taxon>Monosiga</taxon>
    </lineage>
</organism>
<proteinExistence type="predicted"/>
<evidence type="ECO:0000256" key="2">
    <source>
        <dbReference type="ARBA" id="ARBA00022853"/>
    </source>
</evidence>
<keyword evidence="4" id="KW-0804">Transcription</keyword>
<accession>A9V0K3</accession>
<feature type="compositionally biased region" description="Polar residues" evidence="6">
    <location>
        <begin position="845"/>
        <end position="859"/>
    </location>
</feature>
<dbReference type="GeneID" id="5891446"/>
<feature type="domain" description="SWIRM" evidence="7">
    <location>
        <begin position="595"/>
        <end position="692"/>
    </location>
</feature>
<dbReference type="Pfam" id="PF16495">
    <property type="entry name" value="SWIRM-assoc_1"/>
    <property type="match status" value="1"/>
</dbReference>
<dbReference type="Pfam" id="PF16496">
    <property type="entry name" value="SWIRM-assoc_2"/>
    <property type="match status" value="1"/>
</dbReference>
<dbReference type="eggNOG" id="KOG1279">
    <property type="taxonomic scope" value="Eukaryota"/>
</dbReference>
<comment type="subcellular location">
    <subcellularLocation>
        <location evidence="1">Nucleus</location>
    </subcellularLocation>
</comment>
<evidence type="ECO:0000256" key="6">
    <source>
        <dbReference type="SAM" id="MobiDB-lite"/>
    </source>
</evidence>
<dbReference type="InterPro" id="IPR007526">
    <property type="entry name" value="SWIRM"/>
</dbReference>
<evidence type="ECO:0000259" key="7">
    <source>
        <dbReference type="PROSITE" id="PS50934"/>
    </source>
</evidence>
<dbReference type="InterPro" id="IPR036420">
    <property type="entry name" value="BRCT_dom_sf"/>
</dbReference>
<evidence type="ECO:0000259" key="8">
    <source>
        <dbReference type="PROSITE" id="PS51293"/>
    </source>
</evidence>
<feature type="compositionally biased region" description="Basic and acidic residues" evidence="6">
    <location>
        <begin position="557"/>
        <end position="569"/>
    </location>
</feature>
<feature type="region of interest" description="Disordered" evidence="6">
    <location>
        <begin position="765"/>
        <end position="877"/>
    </location>
</feature>
<evidence type="ECO:0000313" key="11">
    <source>
        <dbReference type="Proteomes" id="UP000001357"/>
    </source>
</evidence>
<evidence type="ECO:0000256" key="3">
    <source>
        <dbReference type="ARBA" id="ARBA00023015"/>
    </source>
</evidence>
<dbReference type="KEGG" id="mbr:MONBRDRAFT_32596"/>
<dbReference type="PROSITE" id="PS52032">
    <property type="entry name" value="MARR_BRCT_CHROMO"/>
    <property type="match status" value="1"/>
</dbReference>
<dbReference type="PROSITE" id="PS50934">
    <property type="entry name" value="SWIRM"/>
    <property type="match status" value="1"/>
</dbReference>
<feature type="region of interest" description="Disordered" evidence="6">
    <location>
        <begin position="377"/>
        <end position="528"/>
    </location>
</feature>
<dbReference type="Proteomes" id="UP000001357">
    <property type="component" value="Unassembled WGS sequence"/>
</dbReference>
<dbReference type="InterPro" id="IPR017884">
    <property type="entry name" value="SANT_dom"/>
</dbReference>
<dbReference type="Gene3D" id="1.10.10.10">
    <property type="entry name" value="Winged helix-like DNA-binding domain superfamily/Winged helix DNA-binding domain"/>
    <property type="match status" value="1"/>
</dbReference>
<dbReference type="STRING" id="81824.A9V0K3"/>
<keyword evidence="11" id="KW-1185">Reference proteome</keyword>
<evidence type="ECO:0008006" key="12">
    <source>
        <dbReference type="Google" id="ProtNLM"/>
    </source>
</evidence>
<name>A9V0K3_MONBE</name>
<dbReference type="FunCoup" id="A9V0K3">
    <property type="interactions" value="1515"/>
</dbReference>
<evidence type="ECO:0000313" key="10">
    <source>
        <dbReference type="EMBL" id="EDQ89030.1"/>
    </source>
</evidence>